<dbReference type="Pfam" id="PF13487">
    <property type="entry name" value="HD_5"/>
    <property type="match status" value="1"/>
</dbReference>
<name>A0ABW4YPI6_9BACL</name>
<dbReference type="GO" id="GO:0016787">
    <property type="term" value="F:hydrolase activity"/>
    <property type="evidence" value="ECO:0007669"/>
    <property type="project" value="UniProtKB-KW"/>
</dbReference>
<evidence type="ECO:0000313" key="2">
    <source>
        <dbReference type="EMBL" id="MFD2117389.1"/>
    </source>
</evidence>
<organism evidence="2 3">
    <name type="scientific">Paenibacillus yanchengensis</name>
    <dbReference type="NCBI Taxonomy" id="2035833"/>
    <lineage>
        <taxon>Bacteria</taxon>
        <taxon>Bacillati</taxon>
        <taxon>Bacillota</taxon>
        <taxon>Bacilli</taxon>
        <taxon>Bacillales</taxon>
        <taxon>Paenibacillaceae</taxon>
        <taxon>Paenibacillus</taxon>
    </lineage>
</organism>
<comment type="caution">
    <text evidence="2">The sequence shown here is derived from an EMBL/GenBank/DDBJ whole genome shotgun (WGS) entry which is preliminary data.</text>
</comment>
<dbReference type="EC" id="3.1.4.-" evidence="2"/>
<dbReference type="InterPro" id="IPR003607">
    <property type="entry name" value="HD/PDEase_dom"/>
</dbReference>
<evidence type="ECO:0000313" key="3">
    <source>
        <dbReference type="Proteomes" id="UP001597362"/>
    </source>
</evidence>
<dbReference type="SUPFAM" id="SSF109604">
    <property type="entry name" value="HD-domain/PDEase-like"/>
    <property type="match status" value="1"/>
</dbReference>
<keyword evidence="3" id="KW-1185">Reference proteome</keyword>
<accession>A0ABW4YPI6</accession>
<dbReference type="PANTHER" id="PTHR43155:SF2">
    <property type="entry name" value="CYCLIC DI-GMP PHOSPHODIESTERASE PA4108"/>
    <property type="match status" value="1"/>
</dbReference>
<gene>
    <name evidence="2" type="ORF">ACFSJH_16790</name>
</gene>
<dbReference type="EMBL" id="JBHUHO010000040">
    <property type="protein sequence ID" value="MFD2117389.1"/>
    <property type="molecule type" value="Genomic_DNA"/>
</dbReference>
<protein>
    <submittedName>
        <fullName evidence="2">HD-GYP domain-containing protein</fullName>
        <ecNumber evidence="2">3.1.4.-</ecNumber>
    </submittedName>
</protein>
<dbReference type="PANTHER" id="PTHR43155">
    <property type="entry name" value="CYCLIC DI-GMP PHOSPHODIESTERASE PA4108-RELATED"/>
    <property type="match status" value="1"/>
</dbReference>
<dbReference type="Proteomes" id="UP001597362">
    <property type="component" value="Unassembled WGS sequence"/>
</dbReference>
<feature type="domain" description="HD-GYP" evidence="1">
    <location>
        <begin position="121"/>
        <end position="317"/>
    </location>
</feature>
<evidence type="ECO:0000259" key="1">
    <source>
        <dbReference type="PROSITE" id="PS51832"/>
    </source>
</evidence>
<proteinExistence type="predicted"/>
<keyword evidence="2" id="KW-0378">Hydrolase</keyword>
<dbReference type="CDD" id="cd00077">
    <property type="entry name" value="HDc"/>
    <property type="match status" value="1"/>
</dbReference>
<dbReference type="InterPro" id="IPR037522">
    <property type="entry name" value="HD_GYP_dom"/>
</dbReference>
<reference evidence="3" key="1">
    <citation type="journal article" date="2019" name="Int. J. Syst. Evol. Microbiol.">
        <title>The Global Catalogue of Microorganisms (GCM) 10K type strain sequencing project: providing services to taxonomists for standard genome sequencing and annotation.</title>
        <authorList>
            <consortium name="The Broad Institute Genomics Platform"/>
            <consortium name="The Broad Institute Genome Sequencing Center for Infectious Disease"/>
            <person name="Wu L."/>
            <person name="Ma J."/>
        </authorList>
    </citation>
    <scope>NUCLEOTIDE SEQUENCE [LARGE SCALE GENOMIC DNA]</scope>
    <source>
        <strain evidence="3">GH52</strain>
    </source>
</reference>
<sequence>MGNVLLTQLQLGDKIQEDVVTPLGGILMRRGDTITERTVEILQAFLIASVAIEDGTEPIEENKNFIGLSDTPRASMEQQPKQQLQVAYKQMFQLLKKLYQSYTVDQPFPLLDVRVQLNQLLQHITTYNVLTFVPDHYTEQDYYIHNNVCSALTAYKLAQWSDMKQQEWMQIALAGLLKDIGYVKVDRNILVKPETLTDEELEEVHQHTVKGYQLLKNIAALNEGAKLASLQHHERADGTGYPLGIHDKNIHQYAKIISIVDTYHAMTLRNTYRHAISPYLVLEKLHREAFGKLDPYLVTLFIEKATQFHSGKVVRLSDNRVGMIIFSDRQQPTRPWVNVDGQIINLINERNLYIKEIIDVK</sequence>
<dbReference type="Gene3D" id="1.10.3210.10">
    <property type="entry name" value="Hypothetical protein af1432"/>
    <property type="match status" value="1"/>
</dbReference>
<dbReference type="PROSITE" id="PS51832">
    <property type="entry name" value="HD_GYP"/>
    <property type="match status" value="1"/>
</dbReference>
<dbReference type="RefSeq" id="WP_377774517.1">
    <property type="nucleotide sequence ID" value="NZ_JBHUHO010000040.1"/>
</dbReference>